<dbReference type="InterPro" id="IPR003400">
    <property type="entry name" value="ExbD"/>
</dbReference>
<keyword evidence="5" id="KW-0997">Cell inner membrane</keyword>
<keyword evidence="13" id="KW-1185">Reference proteome</keyword>
<dbReference type="eggNOG" id="COG0848">
    <property type="taxonomic scope" value="Bacteria"/>
</dbReference>
<name>A0A143BKX1_9BACT</name>
<dbReference type="Proteomes" id="UP000076404">
    <property type="component" value="Chromosome"/>
</dbReference>
<protein>
    <recommendedName>
        <fullName evidence="14">Biopolymer transporter ExbD</fullName>
    </recommendedName>
</protein>
<comment type="similarity">
    <text evidence="2 10">Belongs to the ExbD/TolR family.</text>
</comment>
<keyword evidence="8 11" id="KW-1133">Transmembrane helix</keyword>
<evidence type="ECO:0000256" key="1">
    <source>
        <dbReference type="ARBA" id="ARBA00004249"/>
    </source>
</evidence>
<dbReference type="PANTHER" id="PTHR30558:SF12">
    <property type="entry name" value="BIOPOLYMER TRANSPORT PROTEIN EXBD"/>
    <property type="match status" value="1"/>
</dbReference>
<proteinExistence type="inferred from homology"/>
<evidence type="ECO:0000313" key="12">
    <source>
        <dbReference type="EMBL" id="AMW05084.1"/>
    </source>
</evidence>
<evidence type="ECO:0000256" key="9">
    <source>
        <dbReference type="ARBA" id="ARBA00023136"/>
    </source>
</evidence>
<dbReference type="OrthoDB" id="9798629at2"/>
<evidence type="ECO:0000256" key="8">
    <source>
        <dbReference type="ARBA" id="ARBA00022989"/>
    </source>
</evidence>
<dbReference type="Gene3D" id="3.30.420.270">
    <property type="match status" value="1"/>
</dbReference>
<keyword evidence="4" id="KW-1003">Cell membrane</keyword>
<sequence>MRRGRRGERMGVNGEINVVSLIDVMMLLMIIFMITAPMMQGGVDIDLPSAEVKPLEPKNGLVVTVDRTGQIFVDDTKLTYEEFAGSIKALSDRKGGGGVFVRAHKSVDYGTVIRLVAAMKARGITEVGLVAEPEENR</sequence>
<keyword evidence="3 10" id="KW-0813">Transport</keyword>
<evidence type="ECO:0000256" key="5">
    <source>
        <dbReference type="ARBA" id="ARBA00022519"/>
    </source>
</evidence>
<feature type="transmembrane region" description="Helical" evidence="11">
    <location>
        <begin position="21"/>
        <end position="39"/>
    </location>
</feature>
<evidence type="ECO:0000313" key="13">
    <source>
        <dbReference type="Proteomes" id="UP000076404"/>
    </source>
</evidence>
<dbReference type="PANTHER" id="PTHR30558">
    <property type="entry name" value="EXBD MEMBRANE COMPONENT OF PMF-DRIVEN MACROMOLECULE IMPORT SYSTEM"/>
    <property type="match status" value="1"/>
</dbReference>
<evidence type="ECO:0000256" key="6">
    <source>
        <dbReference type="ARBA" id="ARBA00022692"/>
    </source>
</evidence>
<evidence type="ECO:0000256" key="11">
    <source>
        <dbReference type="SAM" id="Phobius"/>
    </source>
</evidence>
<evidence type="ECO:0000256" key="3">
    <source>
        <dbReference type="ARBA" id="ARBA00022448"/>
    </source>
</evidence>
<dbReference type="EMBL" id="CP011454">
    <property type="protein sequence ID" value="AMW05084.1"/>
    <property type="molecule type" value="Genomic_DNA"/>
</dbReference>
<evidence type="ECO:0008006" key="14">
    <source>
        <dbReference type="Google" id="ProtNLM"/>
    </source>
</evidence>
<dbReference type="RefSeq" id="WP_026850648.1">
    <property type="nucleotide sequence ID" value="NZ_CP011454.1"/>
</dbReference>
<evidence type="ECO:0000256" key="4">
    <source>
        <dbReference type="ARBA" id="ARBA00022475"/>
    </source>
</evidence>
<keyword evidence="7 10" id="KW-0653">Protein transport</keyword>
<dbReference type="AlphaFoldDB" id="A0A143BKX1"/>
<dbReference type="GO" id="GO:0015031">
    <property type="term" value="P:protein transport"/>
    <property type="evidence" value="ECO:0007669"/>
    <property type="project" value="UniProtKB-KW"/>
</dbReference>
<gene>
    <name evidence="12" type="ORF">GEMMAAP_10100</name>
</gene>
<keyword evidence="6 10" id="KW-0812">Transmembrane</keyword>
<accession>A0A143BKX1</accession>
<keyword evidence="9 11" id="KW-0472">Membrane</keyword>
<evidence type="ECO:0000256" key="10">
    <source>
        <dbReference type="RuleBase" id="RU003879"/>
    </source>
</evidence>
<dbReference type="GO" id="GO:0022857">
    <property type="term" value="F:transmembrane transporter activity"/>
    <property type="evidence" value="ECO:0007669"/>
    <property type="project" value="InterPro"/>
</dbReference>
<evidence type="ECO:0000256" key="2">
    <source>
        <dbReference type="ARBA" id="ARBA00005811"/>
    </source>
</evidence>
<dbReference type="Pfam" id="PF02472">
    <property type="entry name" value="ExbD"/>
    <property type="match status" value="1"/>
</dbReference>
<evidence type="ECO:0000256" key="7">
    <source>
        <dbReference type="ARBA" id="ARBA00022927"/>
    </source>
</evidence>
<dbReference type="KEGG" id="gph:GEMMAAP_10100"/>
<organism evidence="12 13">
    <name type="scientific">Gemmatimonas phototrophica</name>
    <dbReference type="NCBI Taxonomy" id="1379270"/>
    <lineage>
        <taxon>Bacteria</taxon>
        <taxon>Pseudomonadati</taxon>
        <taxon>Gemmatimonadota</taxon>
        <taxon>Gemmatimonadia</taxon>
        <taxon>Gemmatimonadales</taxon>
        <taxon>Gemmatimonadaceae</taxon>
        <taxon>Gemmatimonas</taxon>
    </lineage>
</organism>
<comment type="subcellular location">
    <subcellularLocation>
        <location evidence="1">Cell inner membrane</location>
        <topology evidence="1">Single-pass type II membrane protein</topology>
    </subcellularLocation>
    <subcellularLocation>
        <location evidence="10">Cell membrane</location>
        <topology evidence="10">Single-pass type II membrane protein</topology>
    </subcellularLocation>
</comment>
<dbReference type="GO" id="GO:0005886">
    <property type="term" value="C:plasma membrane"/>
    <property type="evidence" value="ECO:0007669"/>
    <property type="project" value="UniProtKB-SubCell"/>
</dbReference>
<dbReference type="STRING" id="1379270.GEMMAAP_10100"/>
<reference evidence="12 13" key="2">
    <citation type="journal article" date="2016" name="Environ. Microbiol. Rep.">
        <title>Metagenomic evidence for the presence of phototrophic Gemmatimonadetes bacteria in diverse environments.</title>
        <authorList>
            <person name="Zeng Y."/>
            <person name="Baumbach J."/>
            <person name="Barbosa E.G."/>
            <person name="Azevedo V."/>
            <person name="Zhang C."/>
            <person name="Koblizek M."/>
        </authorList>
    </citation>
    <scope>NUCLEOTIDE SEQUENCE [LARGE SCALE GENOMIC DNA]</scope>
    <source>
        <strain evidence="12 13">AP64</strain>
    </source>
</reference>
<reference evidence="12 13" key="1">
    <citation type="journal article" date="2014" name="Proc. Natl. Acad. Sci. U.S.A.">
        <title>Functional type 2 photosynthetic reaction centers found in the rare bacterial phylum Gemmatimonadetes.</title>
        <authorList>
            <person name="Zeng Y."/>
            <person name="Feng F."/>
            <person name="Medova H."/>
            <person name="Dean J."/>
            <person name="Koblizek M."/>
        </authorList>
    </citation>
    <scope>NUCLEOTIDE SEQUENCE [LARGE SCALE GENOMIC DNA]</scope>
    <source>
        <strain evidence="12 13">AP64</strain>
    </source>
</reference>